<protein>
    <submittedName>
        <fullName evidence="1">Uncharacterized protein</fullName>
    </submittedName>
</protein>
<accession>A0A401FI35</accession>
<dbReference type="Proteomes" id="UP000286974">
    <property type="component" value="Unassembled WGS sequence"/>
</dbReference>
<dbReference type="AlphaFoldDB" id="A0A401FI35"/>
<dbReference type="OrthoDB" id="2295567at2"/>
<dbReference type="RefSeq" id="WP_125007569.1">
    <property type="nucleotide sequence ID" value="NZ_BEXA01000001.1"/>
</dbReference>
<organism evidence="1 2">
    <name type="scientific">Lentilactobacillus kosonis</name>
    <dbReference type="NCBI Taxonomy" id="2810561"/>
    <lineage>
        <taxon>Bacteria</taxon>
        <taxon>Bacillati</taxon>
        <taxon>Bacillota</taxon>
        <taxon>Bacilli</taxon>
        <taxon>Lactobacillales</taxon>
        <taxon>Lactobacillaceae</taxon>
        <taxon>Lentilactobacillus</taxon>
    </lineage>
</organism>
<gene>
    <name evidence="1" type="ORF">NBRC111893_104</name>
</gene>
<dbReference type="EMBL" id="BEXA01000001">
    <property type="protein sequence ID" value="GAY71958.1"/>
    <property type="molecule type" value="Genomic_DNA"/>
</dbReference>
<reference evidence="1 2" key="1">
    <citation type="submission" date="2017-11" db="EMBL/GenBank/DDBJ databases">
        <title>Draft Genome Sequence of Lactobacillus curieae NBRC 111893 isolated from Koso, a Japanese sugar-Vegetable Fermented Beverage.</title>
        <authorList>
            <person name="Chiou T.Y."/>
            <person name="Oshima K."/>
            <person name="Suda W."/>
            <person name="Hattori M."/>
            <person name="Takahashi T."/>
        </authorList>
    </citation>
    <scope>NUCLEOTIDE SEQUENCE [LARGE SCALE GENOMIC DNA]</scope>
    <source>
        <strain evidence="1 2">NBRC111893</strain>
    </source>
</reference>
<comment type="caution">
    <text evidence="1">The sequence shown here is derived from an EMBL/GenBank/DDBJ whole genome shotgun (WGS) entry which is preliminary data.</text>
</comment>
<proteinExistence type="predicted"/>
<sequence>MNPKSERTLSKIKRKEDRDMFVNQELICEVPLYIKFVDKKYAYNFLNGELHFGKMQEYRDTALPGVIGPANTSIGDLNEDVHLVSGGENSKIHFYRGGVEEAVSFLKKGEFFNFRAVVHPDASAFCFTAVHRCELINDGNGGYHIRPEFIKKLENQFPPAEKVPFVILDPNFLWNMISLRARKIGIGCARAPICYCSDQNIGIRIQMDIFSNKVSPMNVVPFVKGLAYKDQSEYRFFLEDSSLLNSKNNLIVDSLQGKVTQVSDLSEVEVKQLSGTREISSDELFQNLEHHFWDDYSI</sequence>
<keyword evidence="2" id="KW-1185">Reference proteome</keyword>
<evidence type="ECO:0000313" key="2">
    <source>
        <dbReference type="Proteomes" id="UP000286974"/>
    </source>
</evidence>
<evidence type="ECO:0000313" key="1">
    <source>
        <dbReference type="EMBL" id="GAY71958.1"/>
    </source>
</evidence>
<name>A0A401FI35_9LACO</name>